<evidence type="ECO:0000313" key="3">
    <source>
        <dbReference type="Proteomes" id="UP000706926"/>
    </source>
</evidence>
<protein>
    <submittedName>
        <fullName evidence="2">Uncharacterized protein</fullName>
    </submittedName>
</protein>
<gene>
    <name evidence="2" type="ORF">J2Z18_001134</name>
</gene>
<feature type="transmembrane region" description="Helical" evidence="1">
    <location>
        <begin position="36"/>
        <end position="60"/>
    </location>
</feature>
<accession>A0ABS4F752</accession>
<keyword evidence="1" id="KW-1133">Transmembrane helix</keyword>
<comment type="caution">
    <text evidence="2">The sequence shown here is derived from an EMBL/GenBank/DDBJ whole genome shotgun (WGS) entry which is preliminary data.</text>
</comment>
<keyword evidence="1" id="KW-0812">Transmembrane</keyword>
<name>A0ABS4F752_9BACL</name>
<keyword evidence="1" id="KW-0472">Membrane</keyword>
<evidence type="ECO:0000256" key="1">
    <source>
        <dbReference type="SAM" id="Phobius"/>
    </source>
</evidence>
<keyword evidence="3" id="KW-1185">Reference proteome</keyword>
<dbReference type="RefSeq" id="WP_028406731.1">
    <property type="nucleotide sequence ID" value="NZ_CBCSDU010000026.1"/>
</dbReference>
<dbReference type="Proteomes" id="UP000706926">
    <property type="component" value="Unassembled WGS sequence"/>
</dbReference>
<organism evidence="2 3">
    <name type="scientific">Paenibacillus lactis</name>
    <dbReference type="NCBI Taxonomy" id="228574"/>
    <lineage>
        <taxon>Bacteria</taxon>
        <taxon>Bacillati</taxon>
        <taxon>Bacillota</taxon>
        <taxon>Bacilli</taxon>
        <taxon>Bacillales</taxon>
        <taxon>Paenibacillaceae</taxon>
        <taxon>Paenibacillus</taxon>
    </lineage>
</organism>
<sequence length="61" mass="6726">MVMGPEPLDQVQQEVSERKVKEKLAGHQQRGLLSDMAMTLLAAGVLIVIAVIFGFIIHIVR</sequence>
<proteinExistence type="predicted"/>
<dbReference type="GeneID" id="95403171"/>
<reference evidence="2 3" key="1">
    <citation type="submission" date="2021-03" db="EMBL/GenBank/DDBJ databases">
        <title>Genomic Encyclopedia of Type Strains, Phase IV (KMG-IV): sequencing the most valuable type-strain genomes for metagenomic binning, comparative biology and taxonomic classification.</title>
        <authorList>
            <person name="Goeker M."/>
        </authorList>
    </citation>
    <scope>NUCLEOTIDE SEQUENCE [LARGE SCALE GENOMIC DNA]</scope>
    <source>
        <strain evidence="2 3">DSM 15596</strain>
    </source>
</reference>
<dbReference type="EMBL" id="JAGGKI010000002">
    <property type="protein sequence ID" value="MBP1892062.1"/>
    <property type="molecule type" value="Genomic_DNA"/>
</dbReference>
<evidence type="ECO:0000313" key="2">
    <source>
        <dbReference type="EMBL" id="MBP1892062.1"/>
    </source>
</evidence>